<keyword evidence="2" id="KW-1185">Reference proteome</keyword>
<proteinExistence type="predicted"/>
<dbReference type="AlphaFoldDB" id="A0A1B0BI04"/>
<dbReference type="EMBL" id="JXJN01014727">
    <property type="status" value="NOT_ANNOTATED_CDS"/>
    <property type="molecule type" value="Genomic_DNA"/>
</dbReference>
<reference evidence="1" key="2">
    <citation type="submission" date="2020-05" db="UniProtKB">
        <authorList>
            <consortium name="EnsemblMetazoa"/>
        </authorList>
    </citation>
    <scope>IDENTIFICATION</scope>
    <source>
        <strain evidence="1">IAEA</strain>
    </source>
</reference>
<sequence length="123" mass="14120">MKSVYVCSALLSRQPNVCSTKIIENTTRKKKFLFCNILLHYYSTIVIVLRSTSTIRKAPSVGDNARNVLGFLDIKSKQRDRAAWDFSLREISFPSHAVNHESDPNQFQVAITVLCEKHYESFH</sequence>
<evidence type="ECO:0000313" key="2">
    <source>
        <dbReference type="Proteomes" id="UP000092460"/>
    </source>
</evidence>
<protein>
    <submittedName>
        <fullName evidence="1">Uncharacterized protein</fullName>
    </submittedName>
</protein>
<dbReference type="EnsemblMetazoa" id="GPPI030774-RA">
    <property type="protein sequence ID" value="GPPI030774-PA"/>
    <property type="gene ID" value="GPPI030774"/>
</dbReference>
<organism evidence="1 2">
    <name type="scientific">Glossina palpalis gambiensis</name>
    <dbReference type="NCBI Taxonomy" id="67801"/>
    <lineage>
        <taxon>Eukaryota</taxon>
        <taxon>Metazoa</taxon>
        <taxon>Ecdysozoa</taxon>
        <taxon>Arthropoda</taxon>
        <taxon>Hexapoda</taxon>
        <taxon>Insecta</taxon>
        <taxon>Pterygota</taxon>
        <taxon>Neoptera</taxon>
        <taxon>Endopterygota</taxon>
        <taxon>Diptera</taxon>
        <taxon>Brachycera</taxon>
        <taxon>Muscomorpha</taxon>
        <taxon>Hippoboscoidea</taxon>
        <taxon>Glossinidae</taxon>
        <taxon>Glossina</taxon>
    </lineage>
</organism>
<dbReference type="VEuPathDB" id="VectorBase:GPPI030774"/>
<name>A0A1B0BI04_9MUSC</name>
<accession>A0A1B0BI04</accession>
<reference evidence="2" key="1">
    <citation type="submission" date="2015-01" db="EMBL/GenBank/DDBJ databases">
        <authorList>
            <person name="Aksoy S."/>
            <person name="Warren W."/>
            <person name="Wilson R.K."/>
        </authorList>
    </citation>
    <scope>NUCLEOTIDE SEQUENCE [LARGE SCALE GENOMIC DNA]</scope>
    <source>
        <strain evidence="2">IAEA</strain>
    </source>
</reference>
<evidence type="ECO:0000313" key="1">
    <source>
        <dbReference type="EnsemblMetazoa" id="GPPI030774-PA"/>
    </source>
</evidence>
<dbReference type="Proteomes" id="UP000092460">
    <property type="component" value="Unassembled WGS sequence"/>
</dbReference>